<evidence type="ECO:0000313" key="2">
    <source>
        <dbReference type="EMBL" id="TFK47649.1"/>
    </source>
</evidence>
<keyword evidence="3" id="KW-1185">Reference proteome</keyword>
<sequence>MRDHHPKIQRVLGLHHVRHQASGTLHRSPDYVGGVWRVSDETQTEKRGSASWCVREHGFHARMWAYCDAWEDLHGCYALTKKSSSSYENLRRSRAERQQALSETEFKAPERIYLQKGTKETSPADIYHIQVLGDKTDCNITGREFDHPEEVSGCSSGGKVGIQGTVFDAMSENLLAMRFPTSIWVTDIEQEHGVAFLQDRYSLTRCGRLPREIQAESDQYQQLLAAAQAVGSKPVRQEKTRNFNEPHTGTQRNSCTGYEVNKLPIQTVESKTSHGVLQAANLGDADTSPSAVKRL</sequence>
<feature type="compositionally biased region" description="Basic and acidic residues" evidence="1">
    <location>
        <begin position="235"/>
        <end position="244"/>
    </location>
</feature>
<evidence type="ECO:0000313" key="3">
    <source>
        <dbReference type="Proteomes" id="UP000305948"/>
    </source>
</evidence>
<proteinExistence type="predicted"/>
<feature type="compositionally biased region" description="Polar residues" evidence="1">
    <location>
        <begin position="245"/>
        <end position="256"/>
    </location>
</feature>
<dbReference type="EMBL" id="ML213523">
    <property type="protein sequence ID" value="TFK47649.1"/>
    <property type="molecule type" value="Genomic_DNA"/>
</dbReference>
<organism evidence="2 3">
    <name type="scientific">Heliocybe sulcata</name>
    <dbReference type="NCBI Taxonomy" id="5364"/>
    <lineage>
        <taxon>Eukaryota</taxon>
        <taxon>Fungi</taxon>
        <taxon>Dikarya</taxon>
        <taxon>Basidiomycota</taxon>
        <taxon>Agaricomycotina</taxon>
        <taxon>Agaricomycetes</taxon>
        <taxon>Gloeophyllales</taxon>
        <taxon>Gloeophyllaceae</taxon>
        <taxon>Heliocybe</taxon>
    </lineage>
</organism>
<reference evidence="2 3" key="1">
    <citation type="journal article" date="2019" name="Nat. Ecol. Evol.">
        <title>Megaphylogeny resolves global patterns of mushroom evolution.</title>
        <authorList>
            <person name="Varga T."/>
            <person name="Krizsan K."/>
            <person name="Foldi C."/>
            <person name="Dima B."/>
            <person name="Sanchez-Garcia M."/>
            <person name="Sanchez-Ramirez S."/>
            <person name="Szollosi G.J."/>
            <person name="Szarkandi J.G."/>
            <person name="Papp V."/>
            <person name="Albert L."/>
            <person name="Andreopoulos W."/>
            <person name="Angelini C."/>
            <person name="Antonin V."/>
            <person name="Barry K.W."/>
            <person name="Bougher N.L."/>
            <person name="Buchanan P."/>
            <person name="Buyck B."/>
            <person name="Bense V."/>
            <person name="Catcheside P."/>
            <person name="Chovatia M."/>
            <person name="Cooper J."/>
            <person name="Damon W."/>
            <person name="Desjardin D."/>
            <person name="Finy P."/>
            <person name="Geml J."/>
            <person name="Haridas S."/>
            <person name="Hughes K."/>
            <person name="Justo A."/>
            <person name="Karasinski D."/>
            <person name="Kautmanova I."/>
            <person name="Kiss B."/>
            <person name="Kocsube S."/>
            <person name="Kotiranta H."/>
            <person name="LaButti K.M."/>
            <person name="Lechner B.E."/>
            <person name="Liimatainen K."/>
            <person name="Lipzen A."/>
            <person name="Lukacs Z."/>
            <person name="Mihaltcheva S."/>
            <person name="Morgado L.N."/>
            <person name="Niskanen T."/>
            <person name="Noordeloos M.E."/>
            <person name="Ohm R.A."/>
            <person name="Ortiz-Santana B."/>
            <person name="Ovrebo C."/>
            <person name="Racz N."/>
            <person name="Riley R."/>
            <person name="Savchenko A."/>
            <person name="Shiryaev A."/>
            <person name="Soop K."/>
            <person name="Spirin V."/>
            <person name="Szebenyi C."/>
            <person name="Tomsovsky M."/>
            <person name="Tulloss R.E."/>
            <person name="Uehling J."/>
            <person name="Grigoriev I.V."/>
            <person name="Vagvolgyi C."/>
            <person name="Papp T."/>
            <person name="Martin F.M."/>
            <person name="Miettinen O."/>
            <person name="Hibbett D.S."/>
            <person name="Nagy L.G."/>
        </authorList>
    </citation>
    <scope>NUCLEOTIDE SEQUENCE [LARGE SCALE GENOMIC DNA]</scope>
    <source>
        <strain evidence="2 3">OMC1185</strain>
    </source>
</reference>
<name>A0A5C3MQG4_9AGAM</name>
<dbReference type="Proteomes" id="UP000305948">
    <property type="component" value="Unassembled WGS sequence"/>
</dbReference>
<dbReference type="AlphaFoldDB" id="A0A5C3MQG4"/>
<accession>A0A5C3MQG4</accession>
<feature type="region of interest" description="Disordered" evidence="1">
    <location>
        <begin position="231"/>
        <end position="258"/>
    </location>
</feature>
<gene>
    <name evidence="2" type="ORF">OE88DRAFT_1647781</name>
</gene>
<protein>
    <submittedName>
        <fullName evidence="2">Uncharacterized protein</fullName>
    </submittedName>
</protein>
<evidence type="ECO:0000256" key="1">
    <source>
        <dbReference type="SAM" id="MobiDB-lite"/>
    </source>
</evidence>